<organism evidence="2">
    <name type="scientific">marine sediment metagenome</name>
    <dbReference type="NCBI Taxonomy" id="412755"/>
    <lineage>
        <taxon>unclassified sequences</taxon>
        <taxon>metagenomes</taxon>
        <taxon>ecological metagenomes</taxon>
    </lineage>
</organism>
<dbReference type="EMBL" id="LAZR01018275">
    <property type="protein sequence ID" value="KKL97014.1"/>
    <property type="molecule type" value="Genomic_DNA"/>
</dbReference>
<accession>A0A0F9GDX7</accession>
<protein>
    <submittedName>
        <fullName evidence="2">Uncharacterized protein</fullName>
    </submittedName>
</protein>
<name>A0A0F9GDX7_9ZZZZ</name>
<comment type="caution">
    <text evidence="2">The sequence shown here is derived from an EMBL/GenBank/DDBJ whole genome shotgun (WGS) entry which is preliminary data.</text>
</comment>
<dbReference type="AlphaFoldDB" id="A0A0F9GDX7"/>
<evidence type="ECO:0000256" key="1">
    <source>
        <dbReference type="SAM" id="MobiDB-lite"/>
    </source>
</evidence>
<sequence>MSFGRLFEWNDHIQTAVEVMERSGNATEAAEELTDRLQHDVTKKSLLSAMARAYRNGQIDQPAKAILGSRRGEPEAAAPTGKPKSAAKDAAALVPETQESQHNDPELMRVVRAVQRGIVTWHDLADHLDLSPSRTKELVQAATEAVSPENLEAYSRESREALGFLDDSTVVTAGNLDKLAQSGAADLARLVGAAGGLLDKKLVVEIRATGPTAAQMDRLVRSSINRLNRRGISIR</sequence>
<evidence type="ECO:0000313" key="2">
    <source>
        <dbReference type="EMBL" id="KKL97014.1"/>
    </source>
</evidence>
<gene>
    <name evidence="2" type="ORF">LCGC14_1838750</name>
</gene>
<reference evidence="2" key="1">
    <citation type="journal article" date="2015" name="Nature">
        <title>Complex archaea that bridge the gap between prokaryotes and eukaryotes.</title>
        <authorList>
            <person name="Spang A."/>
            <person name="Saw J.H."/>
            <person name="Jorgensen S.L."/>
            <person name="Zaremba-Niedzwiedzka K."/>
            <person name="Martijn J."/>
            <person name="Lind A.E."/>
            <person name="van Eijk R."/>
            <person name="Schleper C."/>
            <person name="Guy L."/>
            <person name="Ettema T.J."/>
        </authorList>
    </citation>
    <scope>NUCLEOTIDE SEQUENCE</scope>
</reference>
<feature type="region of interest" description="Disordered" evidence="1">
    <location>
        <begin position="62"/>
        <end position="88"/>
    </location>
</feature>
<proteinExistence type="predicted"/>